<protein>
    <submittedName>
        <fullName evidence="1">Uncharacterized protein</fullName>
    </submittedName>
</protein>
<proteinExistence type="predicted"/>
<dbReference type="EMBL" id="JH000144">
    <property type="protein sequence ID" value="EGV96658.1"/>
    <property type="molecule type" value="Genomic_DNA"/>
</dbReference>
<dbReference type="InParanoid" id="G3H4P9"/>
<evidence type="ECO:0000313" key="2">
    <source>
        <dbReference type="Proteomes" id="UP000001075"/>
    </source>
</evidence>
<organism evidence="1 2">
    <name type="scientific">Cricetulus griseus</name>
    <name type="common">Chinese hamster</name>
    <name type="synonym">Cricetulus barabensis griseus</name>
    <dbReference type="NCBI Taxonomy" id="10029"/>
    <lineage>
        <taxon>Eukaryota</taxon>
        <taxon>Metazoa</taxon>
        <taxon>Chordata</taxon>
        <taxon>Craniata</taxon>
        <taxon>Vertebrata</taxon>
        <taxon>Euteleostomi</taxon>
        <taxon>Mammalia</taxon>
        <taxon>Eutheria</taxon>
        <taxon>Euarchontoglires</taxon>
        <taxon>Glires</taxon>
        <taxon>Rodentia</taxon>
        <taxon>Myomorpha</taxon>
        <taxon>Muroidea</taxon>
        <taxon>Cricetidae</taxon>
        <taxon>Cricetinae</taxon>
        <taxon>Cricetulus</taxon>
    </lineage>
</organism>
<name>G3H4P9_CRIGR</name>
<evidence type="ECO:0000313" key="1">
    <source>
        <dbReference type="EMBL" id="EGV96658.1"/>
    </source>
</evidence>
<dbReference type="AlphaFoldDB" id="G3H4P9"/>
<dbReference type="Proteomes" id="UP000001075">
    <property type="component" value="Unassembled WGS sequence"/>
</dbReference>
<accession>G3H4P9</accession>
<reference evidence="2" key="1">
    <citation type="journal article" date="2011" name="Nat. Biotechnol.">
        <title>The genomic sequence of the Chinese hamster ovary (CHO)-K1 cell line.</title>
        <authorList>
            <person name="Xu X."/>
            <person name="Nagarajan H."/>
            <person name="Lewis N.E."/>
            <person name="Pan S."/>
            <person name="Cai Z."/>
            <person name="Liu X."/>
            <person name="Chen W."/>
            <person name="Xie M."/>
            <person name="Wang W."/>
            <person name="Hammond S."/>
            <person name="Andersen M.R."/>
            <person name="Neff N."/>
            <person name="Passarelli B."/>
            <person name="Koh W."/>
            <person name="Fan H.C."/>
            <person name="Wang J."/>
            <person name="Gui Y."/>
            <person name="Lee K.H."/>
            <person name="Betenbaugh M.J."/>
            <person name="Quake S.R."/>
            <person name="Famili I."/>
            <person name="Palsson B.O."/>
            <person name="Wang J."/>
        </authorList>
    </citation>
    <scope>NUCLEOTIDE SEQUENCE [LARGE SCALE GENOMIC DNA]</scope>
    <source>
        <strain evidence="2">CHO K1 cell line</strain>
    </source>
</reference>
<gene>
    <name evidence="1" type="ORF">I79_005255</name>
</gene>
<sequence length="58" mass="6226">MGGGMFLDSGNLAGRLFPAVLSPLDTNASRGQSTLGMRAMDQLLQMKRKTSTLTPRKT</sequence>